<feature type="compositionally biased region" description="Polar residues" evidence="1">
    <location>
        <begin position="1"/>
        <end position="23"/>
    </location>
</feature>
<feature type="region of interest" description="Disordered" evidence="1">
    <location>
        <begin position="1"/>
        <end position="26"/>
    </location>
</feature>
<keyword evidence="3" id="KW-1185">Reference proteome</keyword>
<dbReference type="AlphaFoldDB" id="A0A2C9UPT9"/>
<dbReference type="OrthoDB" id="1362815at2759"/>
<reference evidence="3" key="1">
    <citation type="journal article" date="2016" name="Nat. Biotechnol.">
        <title>Sequencing wild and cultivated cassava and related species reveals extensive interspecific hybridization and genetic diversity.</title>
        <authorList>
            <person name="Bredeson J.V."/>
            <person name="Lyons J.B."/>
            <person name="Prochnik S.E."/>
            <person name="Wu G.A."/>
            <person name="Ha C.M."/>
            <person name="Edsinger-Gonzales E."/>
            <person name="Grimwood J."/>
            <person name="Schmutz J."/>
            <person name="Rabbi I.Y."/>
            <person name="Egesi C."/>
            <person name="Nauluvula P."/>
            <person name="Lebot V."/>
            <person name="Ndunguru J."/>
            <person name="Mkamilo G."/>
            <person name="Bart R.S."/>
            <person name="Setter T.L."/>
            <person name="Gleadow R.M."/>
            <person name="Kulakow P."/>
            <person name="Ferguson M.E."/>
            <person name="Rounsley S."/>
            <person name="Rokhsar D.S."/>
        </authorList>
    </citation>
    <scope>NUCLEOTIDE SEQUENCE [LARGE SCALE GENOMIC DNA]</scope>
    <source>
        <strain evidence="3">cv. AM560-2</strain>
    </source>
</reference>
<evidence type="ECO:0000313" key="2">
    <source>
        <dbReference type="EMBL" id="OAY32624.1"/>
    </source>
</evidence>
<dbReference type="EMBL" id="CM004399">
    <property type="protein sequence ID" value="OAY32624.1"/>
    <property type="molecule type" value="Genomic_DNA"/>
</dbReference>
<protein>
    <submittedName>
        <fullName evidence="2">Uncharacterized protein</fullName>
    </submittedName>
</protein>
<dbReference type="Gramene" id="Manes.13G032700.1.v8.1">
    <property type="protein sequence ID" value="Manes.13G032700.1.v8.1.CDS"/>
    <property type="gene ID" value="Manes.13G032700.v8.1"/>
</dbReference>
<accession>A0A2C9UPT9</accession>
<evidence type="ECO:0000256" key="1">
    <source>
        <dbReference type="SAM" id="MobiDB-lite"/>
    </source>
</evidence>
<evidence type="ECO:0000313" key="3">
    <source>
        <dbReference type="Proteomes" id="UP000091857"/>
    </source>
</evidence>
<dbReference type="Proteomes" id="UP000091857">
    <property type="component" value="Chromosome 13"/>
</dbReference>
<proteinExistence type="predicted"/>
<gene>
    <name evidence="2" type="ORF">MANES_13G032700v8</name>
</gene>
<comment type="caution">
    <text evidence="2">The sequence shown here is derived from an EMBL/GenBank/DDBJ whole genome shotgun (WGS) entry which is preliminary data.</text>
</comment>
<name>A0A2C9UPT9_MANES</name>
<sequence>MNQRELLQFRTPQHPSQGTNSWGGASPLLARNIPKESLDQRYSRLNTVRIRDEIFPYQADELYFSPQVHASPYQFPPNPSRSSRRGLLFRLKFPRKERTVSLGSNSKKRWFPRWDPKNRWPQVLYDACIS</sequence>
<organism evidence="2 3">
    <name type="scientific">Manihot esculenta</name>
    <name type="common">Cassava</name>
    <name type="synonym">Jatropha manihot</name>
    <dbReference type="NCBI Taxonomy" id="3983"/>
    <lineage>
        <taxon>Eukaryota</taxon>
        <taxon>Viridiplantae</taxon>
        <taxon>Streptophyta</taxon>
        <taxon>Embryophyta</taxon>
        <taxon>Tracheophyta</taxon>
        <taxon>Spermatophyta</taxon>
        <taxon>Magnoliopsida</taxon>
        <taxon>eudicotyledons</taxon>
        <taxon>Gunneridae</taxon>
        <taxon>Pentapetalae</taxon>
        <taxon>rosids</taxon>
        <taxon>fabids</taxon>
        <taxon>Malpighiales</taxon>
        <taxon>Euphorbiaceae</taxon>
        <taxon>Crotonoideae</taxon>
        <taxon>Manihoteae</taxon>
        <taxon>Manihot</taxon>
    </lineage>
</organism>